<dbReference type="GO" id="GO:0003824">
    <property type="term" value="F:catalytic activity"/>
    <property type="evidence" value="ECO:0007669"/>
    <property type="project" value="UniProtKB-ARBA"/>
</dbReference>
<evidence type="ECO:0000256" key="2">
    <source>
        <dbReference type="ARBA" id="ARBA00022898"/>
    </source>
</evidence>
<comment type="cofactor">
    <cofactor evidence="1">
        <name>pyridoxal 5'-phosphate</name>
        <dbReference type="ChEBI" id="CHEBI:597326"/>
    </cofactor>
</comment>
<dbReference type="InterPro" id="IPR015422">
    <property type="entry name" value="PyrdxlP-dep_Trfase_small"/>
</dbReference>
<protein>
    <submittedName>
        <fullName evidence="4">Threonine-phosphate decarboxylase</fullName>
    </submittedName>
</protein>
<dbReference type="KEGG" id="byl:A4V09_05590"/>
<keyword evidence="2" id="KW-0663">Pyridoxal phosphate</keyword>
<sequence>MISYHTHGGDVYRHQNVTDFSANCNPFGTPESVKQAVARAMEQICHYPDVKCERLRDAISHYEGVPAEQVICGNGAADLIFALVLALKPKKALLPAPTFAEYEQALATVDCEIKRYVLEESRGFSVGREFLDRITEDLDMVFLCNPNNPTGVLMEQTFLREVLLRCQECGCILMLDECFVDFVEHPEAHTMKPFLEQYNSLFLLKAFTKRYAMAGVRLGYALCGNRELLENMQMVTQPWNVSILAQEAGIAALSEKEYVEHSMAVIHRERTYLLEGLGRLGYETFASSANYIFFKGPINLQKSCLDKGILIRDCSNYYGLSKGYYRIAVRLREENDKLLRVLGEIPAAGSKNRQIP</sequence>
<dbReference type="Gene3D" id="3.90.1150.10">
    <property type="entry name" value="Aspartate Aminotransferase, domain 1"/>
    <property type="match status" value="1"/>
</dbReference>
<accession>A0A1C7I6Q1</accession>
<dbReference type="STRING" id="1796616.A4V09_05590"/>
<organism evidence="4 5">
    <name type="scientific">Blautia pseudococcoides</name>
    <dbReference type="NCBI Taxonomy" id="1796616"/>
    <lineage>
        <taxon>Bacteria</taxon>
        <taxon>Bacillati</taxon>
        <taxon>Bacillota</taxon>
        <taxon>Clostridia</taxon>
        <taxon>Lachnospirales</taxon>
        <taxon>Lachnospiraceae</taxon>
        <taxon>Blautia</taxon>
    </lineage>
</organism>
<reference evidence="4" key="1">
    <citation type="submission" date="2017-04" db="EMBL/GenBank/DDBJ databases">
        <title>Complete Genome Sequences of Twelve Strains of a Stable Defined Moderately Diverse Mouse Microbiota 2 (sDMDMm2).</title>
        <authorList>
            <person name="Uchimura Y."/>
            <person name="Wyss M."/>
            <person name="Brugiroux S."/>
            <person name="Limenitakis J.P."/>
            <person name="Stecher B."/>
            <person name="McCoy K.D."/>
            <person name="Macpherson A.J."/>
        </authorList>
    </citation>
    <scope>NUCLEOTIDE SEQUENCE</scope>
    <source>
        <strain evidence="4">YL58</strain>
    </source>
</reference>
<dbReference type="Proteomes" id="UP000092574">
    <property type="component" value="Chromosome"/>
</dbReference>
<dbReference type="SUPFAM" id="SSF53383">
    <property type="entry name" value="PLP-dependent transferases"/>
    <property type="match status" value="1"/>
</dbReference>
<dbReference type="Pfam" id="PF00155">
    <property type="entry name" value="Aminotran_1_2"/>
    <property type="match status" value="1"/>
</dbReference>
<dbReference type="RefSeq" id="WP_065541489.1">
    <property type="nucleotide sequence ID" value="NZ_CP015405.2"/>
</dbReference>
<evidence type="ECO:0000256" key="1">
    <source>
        <dbReference type="ARBA" id="ARBA00001933"/>
    </source>
</evidence>
<gene>
    <name evidence="4" type="ORF">A4V09_05590</name>
</gene>
<dbReference type="CDD" id="cd00609">
    <property type="entry name" value="AAT_like"/>
    <property type="match status" value="1"/>
</dbReference>
<dbReference type="InterPro" id="IPR004839">
    <property type="entry name" value="Aminotransferase_I/II_large"/>
</dbReference>
<dbReference type="InterPro" id="IPR015421">
    <property type="entry name" value="PyrdxlP-dep_Trfase_major"/>
</dbReference>
<dbReference type="GO" id="GO:0030170">
    <property type="term" value="F:pyridoxal phosphate binding"/>
    <property type="evidence" value="ECO:0007669"/>
    <property type="project" value="InterPro"/>
</dbReference>
<dbReference type="PANTHER" id="PTHR42885:SF1">
    <property type="entry name" value="THREONINE-PHOSPHATE DECARBOXYLASE"/>
    <property type="match status" value="1"/>
</dbReference>
<dbReference type="Gene3D" id="3.40.640.10">
    <property type="entry name" value="Type I PLP-dependent aspartate aminotransferase-like (Major domain)"/>
    <property type="match status" value="1"/>
</dbReference>
<dbReference type="EMBL" id="CP015405">
    <property type="protein sequence ID" value="ANU75281.1"/>
    <property type="molecule type" value="Genomic_DNA"/>
</dbReference>
<feature type="domain" description="Aminotransferase class I/classII large" evidence="3">
    <location>
        <begin position="16"/>
        <end position="341"/>
    </location>
</feature>
<evidence type="ECO:0000313" key="5">
    <source>
        <dbReference type="Proteomes" id="UP000092574"/>
    </source>
</evidence>
<dbReference type="OrthoDB" id="9813612at2"/>
<evidence type="ECO:0000313" key="4">
    <source>
        <dbReference type="EMBL" id="ANU75281.1"/>
    </source>
</evidence>
<keyword evidence="5" id="KW-1185">Reference proteome</keyword>
<dbReference type="InterPro" id="IPR015424">
    <property type="entry name" value="PyrdxlP-dep_Trfase"/>
</dbReference>
<dbReference type="AlphaFoldDB" id="A0A1C7I6Q1"/>
<name>A0A1C7I6Q1_9FIRM</name>
<proteinExistence type="predicted"/>
<evidence type="ECO:0000259" key="3">
    <source>
        <dbReference type="Pfam" id="PF00155"/>
    </source>
</evidence>
<dbReference type="PANTHER" id="PTHR42885">
    <property type="entry name" value="HISTIDINOL-PHOSPHATE AMINOTRANSFERASE-RELATED"/>
    <property type="match status" value="1"/>
</dbReference>